<organism evidence="1">
    <name type="scientific">marine sediment metagenome</name>
    <dbReference type="NCBI Taxonomy" id="412755"/>
    <lineage>
        <taxon>unclassified sequences</taxon>
        <taxon>metagenomes</taxon>
        <taxon>ecological metagenomes</taxon>
    </lineage>
</organism>
<name>A0A0F9EGQ5_9ZZZZ</name>
<proteinExistence type="predicted"/>
<protein>
    <submittedName>
        <fullName evidence="1">Uncharacterized protein</fullName>
    </submittedName>
</protein>
<comment type="caution">
    <text evidence="1">The sequence shown here is derived from an EMBL/GenBank/DDBJ whole genome shotgun (WGS) entry which is preliminary data.</text>
</comment>
<dbReference type="EMBL" id="LAZR01034889">
    <property type="protein sequence ID" value="KKL29016.1"/>
    <property type="molecule type" value="Genomic_DNA"/>
</dbReference>
<dbReference type="InterPro" id="IPR011990">
    <property type="entry name" value="TPR-like_helical_dom_sf"/>
</dbReference>
<reference evidence="1" key="1">
    <citation type="journal article" date="2015" name="Nature">
        <title>Complex archaea that bridge the gap between prokaryotes and eukaryotes.</title>
        <authorList>
            <person name="Spang A."/>
            <person name="Saw J.H."/>
            <person name="Jorgensen S.L."/>
            <person name="Zaremba-Niedzwiedzka K."/>
            <person name="Martijn J."/>
            <person name="Lind A.E."/>
            <person name="van Eijk R."/>
            <person name="Schleper C."/>
            <person name="Guy L."/>
            <person name="Ettema T.J."/>
        </authorList>
    </citation>
    <scope>NUCLEOTIDE SEQUENCE</scope>
</reference>
<dbReference type="Gene3D" id="1.25.40.10">
    <property type="entry name" value="Tetratricopeptide repeat domain"/>
    <property type="match status" value="1"/>
</dbReference>
<dbReference type="SUPFAM" id="SSF48452">
    <property type="entry name" value="TPR-like"/>
    <property type="match status" value="1"/>
</dbReference>
<gene>
    <name evidence="1" type="ORF">LCGC14_2369390</name>
</gene>
<accession>A0A0F9EGQ5</accession>
<dbReference type="AlphaFoldDB" id="A0A0F9EGQ5"/>
<feature type="non-terminal residue" evidence="1">
    <location>
        <position position="1"/>
    </location>
</feature>
<sequence length="47" mass="5548">WDAYYQLAKVLIKEGDEDSARSFMETLLKKNPGYKKRDEVESLLQKL</sequence>
<evidence type="ECO:0000313" key="1">
    <source>
        <dbReference type="EMBL" id="KKL29016.1"/>
    </source>
</evidence>